<dbReference type="PANTHER" id="PTHR20994">
    <property type="entry name" value="ER MEMBRANE PROTEIN COMPLEX SUBUNIT 6"/>
    <property type="match status" value="1"/>
</dbReference>
<dbReference type="GO" id="GO:0072546">
    <property type="term" value="C:EMC complex"/>
    <property type="evidence" value="ECO:0007669"/>
    <property type="project" value="InterPro"/>
</dbReference>
<evidence type="ECO:0000256" key="5">
    <source>
        <dbReference type="ARBA" id="ARBA00022692"/>
    </source>
</evidence>
<keyword evidence="7 10" id="KW-1133">Transmembrane helix</keyword>
<evidence type="ECO:0000256" key="2">
    <source>
        <dbReference type="ARBA" id="ARBA00009436"/>
    </source>
</evidence>
<comment type="caution">
    <text evidence="11">The sequence shown here is derived from an EMBL/GenBank/DDBJ whole genome shotgun (WGS) entry which is preliminary data.</text>
</comment>
<evidence type="ECO:0000313" key="11">
    <source>
        <dbReference type="EMBL" id="GCC17326.1"/>
    </source>
</evidence>
<protein>
    <recommendedName>
        <fullName evidence="4">ER membrane protein complex subunit 6</fullName>
    </recommendedName>
    <alternativeName>
        <fullName evidence="9">Transmembrane protein 93</fullName>
    </alternativeName>
</protein>
<dbReference type="STRING" id="137246.A0A401RGV3"/>
<evidence type="ECO:0000256" key="3">
    <source>
        <dbReference type="ARBA" id="ARBA00011276"/>
    </source>
</evidence>
<dbReference type="AlphaFoldDB" id="A0A401RGV3"/>
<comment type="subcellular location">
    <subcellularLocation>
        <location evidence="1">Endoplasmic reticulum membrane</location>
        <topology evidence="1">Multi-pass membrane protein</topology>
    </subcellularLocation>
</comment>
<dbReference type="Proteomes" id="UP000287033">
    <property type="component" value="Unassembled WGS sequence"/>
</dbReference>
<comment type="subunit">
    <text evidence="3">Component of the ER membrane protein complex (EMC).</text>
</comment>
<gene>
    <name evidence="11" type="ORF">chiPu_0020533</name>
</gene>
<reference evidence="11 12" key="1">
    <citation type="journal article" date="2018" name="Nat. Ecol. Evol.">
        <title>Shark genomes provide insights into elasmobranch evolution and the origin of vertebrates.</title>
        <authorList>
            <person name="Hara Y"/>
            <person name="Yamaguchi K"/>
            <person name="Onimaru K"/>
            <person name="Kadota M"/>
            <person name="Koyanagi M"/>
            <person name="Keeley SD"/>
            <person name="Tatsumi K"/>
            <person name="Tanaka K"/>
            <person name="Motone F"/>
            <person name="Kageyama Y"/>
            <person name="Nozu R"/>
            <person name="Adachi N"/>
            <person name="Nishimura O"/>
            <person name="Nakagawa R"/>
            <person name="Tanegashima C"/>
            <person name="Kiyatake I"/>
            <person name="Matsumoto R"/>
            <person name="Murakumo K"/>
            <person name="Nishida K"/>
            <person name="Terakita A"/>
            <person name="Kuratani S"/>
            <person name="Sato K"/>
            <person name="Hyodo S Kuraku.S."/>
        </authorList>
    </citation>
    <scope>NUCLEOTIDE SEQUENCE [LARGE SCALE GENOMIC DNA]</scope>
</reference>
<evidence type="ECO:0000256" key="10">
    <source>
        <dbReference type="SAM" id="Phobius"/>
    </source>
</evidence>
<dbReference type="PANTHER" id="PTHR20994:SF0">
    <property type="entry name" value="ER MEMBRANE PROTEIN COMPLEX SUBUNIT 6"/>
    <property type="match status" value="1"/>
</dbReference>
<sequence>MVKVRAGCRGGANIEGEACERRGRADVRVGVASVGCRWGGVTQRDVHVMGRDGGKRSWTEWDGYMKEAGSQWIGRTRKWAGLSSCVPRRITELVMAAVGFKREGPQFISELAVRGNAAILDYCRTSVSALSGATAGILGLTALTGFIFYFVASFLLSVLLIVKAGRRWSKYFKSRRPLFTGGLVGGLFTYILFWTFLYGMVHVY</sequence>
<evidence type="ECO:0000313" key="12">
    <source>
        <dbReference type="Proteomes" id="UP000287033"/>
    </source>
</evidence>
<accession>A0A401RGV3</accession>
<keyword evidence="6" id="KW-0256">Endoplasmic reticulum</keyword>
<evidence type="ECO:0000256" key="8">
    <source>
        <dbReference type="ARBA" id="ARBA00023136"/>
    </source>
</evidence>
<feature type="transmembrane region" description="Helical" evidence="10">
    <location>
        <begin position="137"/>
        <end position="162"/>
    </location>
</feature>
<dbReference type="GO" id="GO:0000045">
    <property type="term" value="P:autophagosome assembly"/>
    <property type="evidence" value="ECO:0007669"/>
    <property type="project" value="TreeGrafter"/>
</dbReference>
<dbReference type="InterPro" id="IPR008504">
    <property type="entry name" value="Emc6"/>
</dbReference>
<comment type="similarity">
    <text evidence="2">Belongs to the EMC6 family.</text>
</comment>
<name>A0A401RGV3_CHIPU</name>
<keyword evidence="5 10" id="KW-0812">Transmembrane</keyword>
<organism evidence="11 12">
    <name type="scientific">Chiloscyllium punctatum</name>
    <name type="common">Brownbanded bambooshark</name>
    <name type="synonym">Hemiscyllium punctatum</name>
    <dbReference type="NCBI Taxonomy" id="137246"/>
    <lineage>
        <taxon>Eukaryota</taxon>
        <taxon>Metazoa</taxon>
        <taxon>Chordata</taxon>
        <taxon>Craniata</taxon>
        <taxon>Vertebrata</taxon>
        <taxon>Chondrichthyes</taxon>
        <taxon>Elasmobranchii</taxon>
        <taxon>Galeomorphii</taxon>
        <taxon>Galeoidea</taxon>
        <taxon>Orectolobiformes</taxon>
        <taxon>Hemiscylliidae</taxon>
        <taxon>Chiloscyllium</taxon>
    </lineage>
</organism>
<dbReference type="EMBL" id="BEZZ01002688">
    <property type="protein sequence ID" value="GCC17326.1"/>
    <property type="molecule type" value="Genomic_DNA"/>
</dbReference>
<keyword evidence="8 10" id="KW-0472">Membrane</keyword>
<dbReference type="InterPro" id="IPR029008">
    <property type="entry name" value="EMC6-like"/>
</dbReference>
<evidence type="ECO:0000256" key="1">
    <source>
        <dbReference type="ARBA" id="ARBA00004477"/>
    </source>
</evidence>
<feature type="transmembrane region" description="Helical" evidence="10">
    <location>
        <begin position="183"/>
        <end position="201"/>
    </location>
</feature>
<keyword evidence="12" id="KW-1185">Reference proteome</keyword>
<evidence type="ECO:0000256" key="9">
    <source>
        <dbReference type="ARBA" id="ARBA00031072"/>
    </source>
</evidence>
<evidence type="ECO:0000256" key="7">
    <source>
        <dbReference type="ARBA" id="ARBA00022989"/>
    </source>
</evidence>
<evidence type="ECO:0000256" key="4">
    <source>
        <dbReference type="ARBA" id="ARBA00020827"/>
    </source>
</evidence>
<dbReference type="GO" id="GO:0034975">
    <property type="term" value="P:protein folding in endoplasmic reticulum"/>
    <property type="evidence" value="ECO:0007669"/>
    <property type="project" value="TreeGrafter"/>
</dbReference>
<proteinExistence type="inferred from homology"/>
<dbReference type="Pfam" id="PF07019">
    <property type="entry name" value="EMC6"/>
    <property type="match status" value="1"/>
</dbReference>
<dbReference type="OrthoDB" id="16510at2759"/>
<evidence type="ECO:0000256" key="6">
    <source>
        <dbReference type="ARBA" id="ARBA00022824"/>
    </source>
</evidence>